<dbReference type="PANTHER" id="PTHR33508:SF1">
    <property type="entry name" value="UPF0056 MEMBRANE PROTEIN YHCE"/>
    <property type="match status" value="1"/>
</dbReference>
<proteinExistence type="inferred from homology"/>
<evidence type="ECO:0000256" key="6">
    <source>
        <dbReference type="ARBA" id="ARBA00023136"/>
    </source>
</evidence>
<feature type="transmembrane region" description="Helical" evidence="7">
    <location>
        <begin position="40"/>
        <end position="66"/>
    </location>
</feature>
<evidence type="ECO:0000256" key="4">
    <source>
        <dbReference type="ARBA" id="ARBA00022692"/>
    </source>
</evidence>
<comment type="caution">
    <text evidence="7">Lacks conserved residue(s) required for the propagation of feature annotation.</text>
</comment>
<dbReference type="EMBL" id="JBCITK010000001">
    <property type="protein sequence ID" value="MEN0643560.1"/>
    <property type="molecule type" value="Genomic_DNA"/>
</dbReference>
<accession>A0ABU9VIP3</accession>
<feature type="transmembrane region" description="Helical" evidence="7">
    <location>
        <begin position="181"/>
        <end position="202"/>
    </location>
</feature>
<dbReference type="RefSeq" id="WP_343130464.1">
    <property type="nucleotide sequence ID" value="NZ_JBCITK010000001.1"/>
</dbReference>
<dbReference type="Pfam" id="PF01914">
    <property type="entry name" value="MarC"/>
    <property type="match status" value="1"/>
</dbReference>
<evidence type="ECO:0000313" key="9">
    <source>
        <dbReference type="Proteomes" id="UP001418796"/>
    </source>
</evidence>
<evidence type="ECO:0000256" key="1">
    <source>
        <dbReference type="ARBA" id="ARBA00004651"/>
    </source>
</evidence>
<name>A0ABU9VIP3_9BACI</name>
<keyword evidence="9" id="KW-1185">Reference proteome</keyword>
<dbReference type="InterPro" id="IPR002771">
    <property type="entry name" value="Multi_antbiot-R_MarC"/>
</dbReference>
<keyword evidence="3" id="KW-1003">Cell membrane</keyword>
<keyword evidence="4 7" id="KW-0812">Transmembrane</keyword>
<dbReference type="PANTHER" id="PTHR33508">
    <property type="entry name" value="UPF0056 MEMBRANE PROTEIN YHCE"/>
    <property type="match status" value="1"/>
</dbReference>
<comment type="caution">
    <text evidence="8">The sequence shown here is derived from an EMBL/GenBank/DDBJ whole genome shotgun (WGS) entry which is preliminary data.</text>
</comment>
<evidence type="ECO:0000256" key="3">
    <source>
        <dbReference type="ARBA" id="ARBA00022475"/>
    </source>
</evidence>
<feature type="transmembrane region" description="Helical" evidence="7">
    <location>
        <begin position="72"/>
        <end position="89"/>
    </location>
</feature>
<keyword evidence="6 7" id="KW-0472">Membrane</keyword>
<dbReference type="NCBIfam" id="TIGR00427">
    <property type="entry name" value="NAAT family transporter"/>
    <property type="match status" value="1"/>
</dbReference>
<comment type="similarity">
    <text evidence="2 7">Belongs to the UPF0056 (MarC) family.</text>
</comment>
<gene>
    <name evidence="8" type="ORF">MKY91_10420</name>
</gene>
<protein>
    <recommendedName>
        <fullName evidence="7">UPF0056 membrane protein</fullName>
    </recommendedName>
</protein>
<evidence type="ECO:0000256" key="2">
    <source>
        <dbReference type="ARBA" id="ARBA00009784"/>
    </source>
</evidence>
<evidence type="ECO:0000313" key="8">
    <source>
        <dbReference type="EMBL" id="MEN0643560.1"/>
    </source>
</evidence>
<keyword evidence="5 7" id="KW-1133">Transmembrane helix</keyword>
<dbReference type="Proteomes" id="UP001418796">
    <property type="component" value="Unassembled WGS sequence"/>
</dbReference>
<evidence type="ECO:0000256" key="5">
    <source>
        <dbReference type="ARBA" id="ARBA00022989"/>
    </source>
</evidence>
<sequence>MLSFTLQAIVSIFAIMNPIGNVPIFIAMTQTNTVRETRAIAFKAILTAFVILTAFLILGPILFRAFGITVDALRIAGGIIIFGIGYNLVSAKSRHSHTLHEDEQQEGLEKDDISITPLGIPLIAGPGTIATVMSLTSEHSDRLSHTIGVFIAFTVILLVTYVIFYYSHWIHSKLNATELSIVTRLMGLILTVMAVEMIVSGLKEVLTL</sequence>
<comment type="subcellular location">
    <subcellularLocation>
        <location evidence="1 7">Cell membrane</location>
        <topology evidence="1 7">Multi-pass membrane protein</topology>
    </subcellularLocation>
</comment>
<reference evidence="8 9" key="1">
    <citation type="submission" date="2024-03" db="EMBL/GenBank/DDBJ databases">
        <title>Bacilli Hybrid Assemblies.</title>
        <authorList>
            <person name="Kovac J."/>
        </authorList>
    </citation>
    <scope>NUCLEOTIDE SEQUENCE [LARGE SCALE GENOMIC DNA]</scope>
    <source>
        <strain evidence="8 9">FSL R7-0666</strain>
    </source>
</reference>
<evidence type="ECO:0000256" key="7">
    <source>
        <dbReference type="RuleBase" id="RU362048"/>
    </source>
</evidence>
<feature type="transmembrane region" description="Helical" evidence="7">
    <location>
        <begin position="6"/>
        <end position="28"/>
    </location>
</feature>
<feature type="transmembrane region" description="Helical" evidence="7">
    <location>
        <begin position="147"/>
        <end position="169"/>
    </location>
</feature>
<organism evidence="8 9">
    <name type="scientific">Alkalicoccobacillus gibsonii</name>
    <dbReference type="NCBI Taxonomy" id="79881"/>
    <lineage>
        <taxon>Bacteria</taxon>
        <taxon>Bacillati</taxon>
        <taxon>Bacillota</taxon>
        <taxon>Bacilli</taxon>
        <taxon>Bacillales</taxon>
        <taxon>Bacillaceae</taxon>
        <taxon>Alkalicoccobacillus</taxon>
    </lineage>
</organism>